<sequence length="193" mass="19416">MPGFPKFVAKFVIGAAALSVAGACAAQAATADLHTMLVSLPDGSVAQVQYRGAVPPRIAIQPVADDPATDPFAHMAMFSAMMDQQAQAMMQQAALMQRAAMAQAAAGNGAPGVTVADMRNLPKGVHMTYVSSTTDASGCTRTISYSSEGGTAEAPRVTQAASDACSAVKPNAQAVPAKADAPAAPAPSVGQKV</sequence>
<proteinExistence type="predicted"/>
<feature type="compositionally biased region" description="Low complexity" evidence="1">
    <location>
        <begin position="170"/>
        <end position="187"/>
    </location>
</feature>
<gene>
    <name evidence="3" type="ORF">ACFOOT_19515</name>
</gene>
<keyword evidence="2" id="KW-0732">Signal</keyword>
<evidence type="ECO:0000256" key="1">
    <source>
        <dbReference type="SAM" id="MobiDB-lite"/>
    </source>
</evidence>
<dbReference type="EMBL" id="JBHRYE010000049">
    <property type="protein sequence ID" value="MFC3673616.1"/>
    <property type="molecule type" value="Genomic_DNA"/>
</dbReference>
<organism evidence="3 4">
    <name type="scientific">Novosphingobium pokkalii</name>
    <dbReference type="NCBI Taxonomy" id="1770194"/>
    <lineage>
        <taxon>Bacteria</taxon>
        <taxon>Pseudomonadati</taxon>
        <taxon>Pseudomonadota</taxon>
        <taxon>Alphaproteobacteria</taxon>
        <taxon>Sphingomonadales</taxon>
        <taxon>Sphingomonadaceae</taxon>
        <taxon>Novosphingobium</taxon>
    </lineage>
</organism>
<evidence type="ECO:0000256" key="2">
    <source>
        <dbReference type="SAM" id="SignalP"/>
    </source>
</evidence>
<evidence type="ECO:0000313" key="4">
    <source>
        <dbReference type="Proteomes" id="UP001595683"/>
    </source>
</evidence>
<comment type="caution">
    <text evidence="3">The sequence shown here is derived from an EMBL/GenBank/DDBJ whole genome shotgun (WGS) entry which is preliminary data.</text>
</comment>
<dbReference type="Proteomes" id="UP001595683">
    <property type="component" value="Unassembled WGS sequence"/>
</dbReference>
<keyword evidence="4" id="KW-1185">Reference proteome</keyword>
<feature type="region of interest" description="Disordered" evidence="1">
    <location>
        <begin position="145"/>
        <end position="193"/>
    </location>
</feature>
<name>A0ABV7V870_9SPHN</name>
<dbReference type="PROSITE" id="PS51257">
    <property type="entry name" value="PROKAR_LIPOPROTEIN"/>
    <property type="match status" value="1"/>
</dbReference>
<protein>
    <submittedName>
        <fullName evidence="3">Uncharacterized protein</fullName>
    </submittedName>
</protein>
<evidence type="ECO:0000313" key="3">
    <source>
        <dbReference type="EMBL" id="MFC3673616.1"/>
    </source>
</evidence>
<reference evidence="4" key="1">
    <citation type="journal article" date="2019" name="Int. J. Syst. Evol. Microbiol.">
        <title>The Global Catalogue of Microorganisms (GCM) 10K type strain sequencing project: providing services to taxonomists for standard genome sequencing and annotation.</title>
        <authorList>
            <consortium name="The Broad Institute Genomics Platform"/>
            <consortium name="The Broad Institute Genome Sequencing Center for Infectious Disease"/>
            <person name="Wu L."/>
            <person name="Ma J."/>
        </authorList>
    </citation>
    <scope>NUCLEOTIDE SEQUENCE [LARGE SCALE GENOMIC DNA]</scope>
    <source>
        <strain evidence="4">KCTC 42224</strain>
    </source>
</reference>
<feature type="signal peptide" evidence="2">
    <location>
        <begin position="1"/>
        <end position="28"/>
    </location>
</feature>
<accession>A0ABV7V870</accession>
<dbReference type="RefSeq" id="WP_229815356.1">
    <property type="nucleotide sequence ID" value="NZ_BMZP01000012.1"/>
</dbReference>
<feature type="chain" id="PRO_5046084551" evidence="2">
    <location>
        <begin position="29"/>
        <end position="193"/>
    </location>
</feature>